<evidence type="ECO:0000256" key="5">
    <source>
        <dbReference type="ARBA" id="ARBA00023115"/>
    </source>
</evidence>
<keyword evidence="7" id="KW-0456">Lyase</keyword>
<accession>A0A1F4ZSU3</accession>
<evidence type="ECO:0008006" key="12">
    <source>
        <dbReference type="Google" id="ProtNLM"/>
    </source>
</evidence>
<evidence type="ECO:0000256" key="2">
    <source>
        <dbReference type="ARBA" id="ARBA00022793"/>
    </source>
</evidence>
<keyword evidence="6" id="KW-0865">Zymogen</keyword>
<dbReference type="Gene3D" id="3.60.90.10">
    <property type="entry name" value="S-adenosylmethionine decarboxylase"/>
    <property type="match status" value="1"/>
</dbReference>
<evidence type="ECO:0000256" key="6">
    <source>
        <dbReference type="ARBA" id="ARBA00023145"/>
    </source>
</evidence>
<gene>
    <name evidence="10" type="ORF">A2397_02125</name>
</gene>
<keyword evidence="4" id="KW-0745">Spermidine biosynthesis</keyword>
<dbReference type="InterPro" id="IPR003826">
    <property type="entry name" value="AdoMetDC_fam_prok"/>
</dbReference>
<evidence type="ECO:0000256" key="1">
    <source>
        <dbReference type="ARBA" id="ARBA00001928"/>
    </source>
</evidence>
<evidence type="ECO:0000313" key="11">
    <source>
        <dbReference type="Proteomes" id="UP000176424"/>
    </source>
</evidence>
<organism evidence="10 11">
    <name type="scientific">Candidatus Amesbacteria bacterium RIFOXYB1_FULL_44_23</name>
    <dbReference type="NCBI Taxonomy" id="1797263"/>
    <lineage>
        <taxon>Bacteria</taxon>
        <taxon>Candidatus Amesiibacteriota</taxon>
    </lineage>
</organism>
<dbReference type="EMBL" id="MEXR01000032">
    <property type="protein sequence ID" value="OGD09462.1"/>
    <property type="molecule type" value="Genomic_DNA"/>
</dbReference>
<dbReference type="STRING" id="1797263.A2397_02125"/>
<reference evidence="10 11" key="1">
    <citation type="journal article" date="2016" name="Nat. Commun.">
        <title>Thousands of microbial genomes shed light on interconnected biogeochemical processes in an aquifer system.</title>
        <authorList>
            <person name="Anantharaman K."/>
            <person name="Brown C.T."/>
            <person name="Hug L.A."/>
            <person name="Sharon I."/>
            <person name="Castelle C.J."/>
            <person name="Probst A.J."/>
            <person name="Thomas B.C."/>
            <person name="Singh A."/>
            <person name="Wilkins M.J."/>
            <person name="Karaoz U."/>
            <person name="Brodie E.L."/>
            <person name="Williams K.H."/>
            <person name="Hubbard S.S."/>
            <person name="Banfield J.F."/>
        </authorList>
    </citation>
    <scope>NUCLEOTIDE SEQUENCE [LARGE SCALE GENOMIC DNA]</scope>
</reference>
<evidence type="ECO:0000256" key="7">
    <source>
        <dbReference type="ARBA" id="ARBA00023239"/>
    </source>
</evidence>
<proteinExistence type="predicted"/>
<comment type="caution">
    <text evidence="10">The sequence shown here is derived from an EMBL/GenBank/DDBJ whole genome shotgun (WGS) entry which is preliminary data.</text>
</comment>
<dbReference type="GO" id="GO:0008295">
    <property type="term" value="P:spermidine biosynthetic process"/>
    <property type="evidence" value="ECO:0007669"/>
    <property type="project" value="UniProtKB-KW"/>
</dbReference>
<sequence length="113" mass="12687">MEQSTPIINHFVALIRLAGVDDWGNLASNLAESLIQKLNLTVIKSDSHNFSPHGETRVYLLSQSHLAIHTWPEDGVMHVDLVTCSEANLGQFEEGVRPDFLREKIIDLQARKV</sequence>
<keyword evidence="8" id="KW-0704">Schiff base</keyword>
<keyword evidence="2" id="KW-0210">Decarboxylase</keyword>
<dbReference type="Pfam" id="PF02675">
    <property type="entry name" value="AdoMet_dc"/>
    <property type="match status" value="1"/>
</dbReference>
<keyword evidence="5" id="KW-0620">Polyamine biosynthesis</keyword>
<dbReference type="PANTHER" id="PTHR33866:SF2">
    <property type="entry name" value="S-ADENOSYLMETHIONINE DECARBOXYLASE PROENZYME"/>
    <property type="match status" value="1"/>
</dbReference>
<comment type="cofactor">
    <cofactor evidence="1">
        <name>pyruvate</name>
        <dbReference type="ChEBI" id="CHEBI:15361"/>
    </cofactor>
</comment>
<protein>
    <recommendedName>
        <fullName evidence="12">S-adenosylmethionine decarboxylase proenzyme</fullName>
    </recommendedName>
</protein>
<evidence type="ECO:0000256" key="4">
    <source>
        <dbReference type="ARBA" id="ARBA00023066"/>
    </source>
</evidence>
<dbReference type="SUPFAM" id="SSF56276">
    <property type="entry name" value="S-adenosylmethionine decarboxylase"/>
    <property type="match status" value="1"/>
</dbReference>
<dbReference type="GO" id="GO:0004014">
    <property type="term" value="F:adenosylmethionine decarboxylase activity"/>
    <property type="evidence" value="ECO:0007669"/>
    <property type="project" value="InterPro"/>
</dbReference>
<evidence type="ECO:0000256" key="8">
    <source>
        <dbReference type="ARBA" id="ARBA00023270"/>
    </source>
</evidence>
<evidence type="ECO:0000313" key="10">
    <source>
        <dbReference type="EMBL" id="OGD09462.1"/>
    </source>
</evidence>
<name>A0A1F4ZSU3_9BACT</name>
<keyword evidence="9" id="KW-0670">Pyruvate</keyword>
<dbReference type="AlphaFoldDB" id="A0A1F4ZSU3"/>
<keyword evidence="3" id="KW-0068">Autocatalytic cleavage</keyword>
<dbReference type="GO" id="GO:0005829">
    <property type="term" value="C:cytosol"/>
    <property type="evidence" value="ECO:0007669"/>
    <property type="project" value="TreeGrafter"/>
</dbReference>
<dbReference type="PANTHER" id="PTHR33866">
    <property type="entry name" value="S-ADENOSYLMETHIONINE DECARBOXYLASE PROENZYME"/>
    <property type="match status" value="1"/>
</dbReference>
<evidence type="ECO:0000256" key="9">
    <source>
        <dbReference type="ARBA" id="ARBA00023317"/>
    </source>
</evidence>
<evidence type="ECO:0000256" key="3">
    <source>
        <dbReference type="ARBA" id="ARBA00022813"/>
    </source>
</evidence>
<dbReference type="InterPro" id="IPR016067">
    <property type="entry name" value="S-AdoMet_deCO2ase_core"/>
</dbReference>
<dbReference type="Proteomes" id="UP000176424">
    <property type="component" value="Unassembled WGS sequence"/>
</dbReference>